<dbReference type="PANTHER" id="PTHR34182">
    <property type="entry name" value="PROTEIN-EXPORT MEMBRANE PROTEIN SECG"/>
    <property type="match status" value="1"/>
</dbReference>
<dbReference type="PANTHER" id="PTHR34182:SF1">
    <property type="entry name" value="PROTEIN-EXPORT MEMBRANE PROTEIN SECG"/>
    <property type="match status" value="1"/>
</dbReference>
<evidence type="ECO:0000256" key="4">
    <source>
        <dbReference type="ARBA" id="ARBA00022475"/>
    </source>
</evidence>
<dbReference type="GO" id="GO:0005886">
    <property type="term" value="C:plasma membrane"/>
    <property type="evidence" value="ECO:0007669"/>
    <property type="project" value="UniProtKB-SubCell"/>
</dbReference>
<feature type="compositionally biased region" description="Polar residues" evidence="10">
    <location>
        <begin position="86"/>
        <end position="98"/>
    </location>
</feature>
<keyword evidence="6" id="KW-0653">Protein transport</keyword>
<evidence type="ECO:0000256" key="1">
    <source>
        <dbReference type="ARBA" id="ARBA00004651"/>
    </source>
</evidence>
<evidence type="ECO:0000256" key="8">
    <source>
        <dbReference type="ARBA" id="ARBA00023010"/>
    </source>
</evidence>
<dbReference type="AlphaFoldDB" id="A0A381NQS6"/>
<evidence type="ECO:0000256" key="2">
    <source>
        <dbReference type="ARBA" id="ARBA00008445"/>
    </source>
</evidence>
<evidence type="ECO:0000256" key="7">
    <source>
        <dbReference type="ARBA" id="ARBA00022989"/>
    </source>
</evidence>
<dbReference type="GO" id="GO:0009306">
    <property type="term" value="P:protein secretion"/>
    <property type="evidence" value="ECO:0007669"/>
    <property type="project" value="InterPro"/>
</dbReference>
<dbReference type="NCBIfam" id="TIGR00810">
    <property type="entry name" value="secG"/>
    <property type="match status" value="1"/>
</dbReference>
<keyword evidence="4" id="KW-1003">Cell membrane</keyword>
<evidence type="ECO:0000256" key="5">
    <source>
        <dbReference type="ARBA" id="ARBA00022692"/>
    </source>
</evidence>
<evidence type="ECO:0000256" key="10">
    <source>
        <dbReference type="SAM" id="MobiDB-lite"/>
    </source>
</evidence>
<evidence type="ECO:0008006" key="13">
    <source>
        <dbReference type="Google" id="ProtNLM"/>
    </source>
</evidence>
<dbReference type="GO" id="GO:0065002">
    <property type="term" value="P:intracellular protein transmembrane transport"/>
    <property type="evidence" value="ECO:0007669"/>
    <property type="project" value="TreeGrafter"/>
</dbReference>
<dbReference type="Pfam" id="PF03840">
    <property type="entry name" value="SecG"/>
    <property type="match status" value="1"/>
</dbReference>
<keyword evidence="3" id="KW-0813">Transport</keyword>
<proteinExistence type="inferred from homology"/>
<dbReference type="InterPro" id="IPR004692">
    <property type="entry name" value="SecG"/>
</dbReference>
<sequence length="117" mass="12613">MYAIIIGVIIFISVLLILVVLVQNSKGGGLSSQFGGGSTNQYMGVQKTNNLLENITWTLAITIVLLTLLTNVFIESPDTNIEDASPNINRANEQTNLPPSIPNEIEGLNDSKIDSLI</sequence>
<gene>
    <name evidence="12" type="ORF">METZ01_LOCUS9052</name>
</gene>
<feature type="transmembrane region" description="Helical" evidence="11">
    <location>
        <begin position="55"/>
        <end position="74"/>
    </location>
</feature>
<keyword evidence="9 11" id="KW-0472">Membrane</keyword>
<dbReference type="PRINTS" id="PR01651">
    <property type="entry name" value="SECGEXPORT"/>
</dbReference>
<evidence type="ECO:0000313" key="12">
    <source>
        <dbReference type="EMBL" id="SUZ56198.1"/>
    </source>
</evidence>
<protein>
    <recommendedName>
        <fullName evidence="13">Protein-export membrane protein SecG</fullName>
    </recommendedName>
</protein>
<accession>A0A381NQS6</accession>
<reference evidence="12" key="1">
    <citation type="submission" date="2018-05" db="EMBL/GenBank/DDBJ databases">
        <authorList>
            <person name="Lanie J.A."/>
            <person name="Ng W.-L."/>
            <person name="Kazmierczak K.M."/>
            <person name="Andrzejewski T.M."/>
            <person name="Davidsen T.M."/>
            <person name="Wayne K.J."/>
            <person name="Tettelin H."/>
            <person name="Glass J.I."/>
            <person name="Rusch D."/>
            <person name="Podicherti R."/>
            <person name="Tsui H.-C.T."/>
            <person name="Winkler M.E."/>
        </authorList>
    </citation>
    <scope>NUCLEOTIDE SEQUENCE</scope>
</reference>
<dbReference type="GO" id="GO:0043952">
    <property type="term" value="P:protein transport by the Sec complex"/>
    <property type="evidence" value="ECO:0007669"/>
    <property type="project" value="TreeGrafter"/>
</dbReference>
<name>A0A381NQS6_9ZZZZ</name>
<evidence type="ECO:0000256" key="6">
    <source>
        <dbReference type="ARBA" id="ARBA00022927"/>
    </source>
</evidence>
<feature type="region of interest" description="Disordered" evidence="10">
    <location>
        <begin position="82"/>
        <end position="117"/>
    </location>
</feature>
<comment type="similarity">
    <text evidence="2">Belongs to the SecG family.</text>
</comment>
<organism evidence="12">
    <name type="scientific">marine metagenome</name>
    <dbReference type="NCBI Taxonomy" id="408172"/>
    <lineage>
        <taxon>unclassified sequences</taxon>
        <taxon>metagenomes</taxon>
        <taxon>ecological metagenomes</taxon>
    </lineage>
</organism>
<comment type="subcellular location">
    <subcellularLocation>
        <location evidence="1">Cell membrane</location>
        <topology evidence="1">Multi-pass membrane protein</topology>
    </subcellularLocation>
</comment>
<evidence type="ECO:0000256" key="11">
    <source>
        <dbReference type="SAM" id="Phobius"/>
    </source>
</evidence>
<dbReference type="GO" id="GO:0015450">
    <property type="term" value="F:protein-transporting ATPase activity"/>
    <property type="evidence" value="ECO:0007669"/>
    <property type="project" value="InterPro"/>
</dbReference>
<evidence type="ECO:0000256" key="9">
    <source>
        <dbReference type="ARBA" id="ARBA00023136"/>
    </source>
</evidence>
<keyword evidence="5 11" id="KW-0812">Transmembrane</keyword>
<keyword evidence="7 11" id="KW-1133">Transmembrane helix</keyword>
<evidence type="ECO:0000256" key="3">
    <source>
        <dbReference type="ARBA" id="ARBA00022448"/>
    </source>
</evidence>
<keyword evidence="8" id="KW-0811">Translocation</keyword>
<dbReference type="EMBL" id="UINC01000487">
    <property type="protein sequence ID" value="SUZ56198.1"/>
    <property type="molecule type" value="Genomic_DNA"/>
</dbReference>